<keyword evidence="2" id="KW-1185">Reference proteome</keyword>
<dbReference type="HOGENOM" id="CLU_2899080_0_0_5"/>
<dbReference type="AlphaFoldDB" id="A0A089P093"/>
<proteinExistence type="predicted"/>
<reference evidence="1 2" key="1">
    <citation type="journal article" date="2014" name="PLoS ONE">
        <title>Genome Information of Methylobacterium oryzae, a Plant-Probiotic Methylotroph in the Phyllosphere.</title>
        <authorList>
            <person name="Kwak M.J."/>
            <person name="Jeong H."/>
            <person name="Madhaiyan M."/>
            <person name="Lee Y."/>
            <person name="Sa T.M."/>
            <person name="Oh T.K."/>
            <person name="Kim J.F."/>
        </authorList>
    </citation>
    <scope>NUCLEOTIDE SEQUENCE [LARGE SCALE GENOMIC DNA]</scope>
    <source>
        <strain evidence="1 2">CBMB20</strain>
    </source>
</reference>
<dbReference type="Proteomes" id="UP000029492">
    <property type="component" value="Chromosome"/>
</dbReference>
<evidence type="ECO:0000313" key="1">
    <source>
        <dbReference type="EMBL" id="AIQ91443.1"/>
    </source>
</evidence>
<protein>
    <submittedName>
        <fullName evidence="1">Transposase of ISMdi3, IS3 family (ORF 1)</fullName>
    </submittedName>
</protein>
<dbReference type="KEGG" id="mor:MOC_3688"/>
<organism evidence="1 2">
    <name type="scientific">Methylobacterium oryzae CBMB20</name>
    <dbReference type="NCBI Taxonomy" id="693986"/>
    <lineage>
        <taxon>Bacteria</taxon>
        <taxon>Pseudomonadati</taxon>
        <taxon>Pseudomonadota</taxon>
        <taxon>Alphaproteobacteria</taxon>
        <taxon>Hyphomicrobiales</taxon>
        <taxon>Methylobacteriaceae</taxon>
        <taxon>Methylobacterium</taxon>
    </lineage>
</organism>
<gene>
    <name evidence="1" type="ORF">MOC_3688</name>
</gene>
<accession>A0A089P093</accession>
<dbReference type="EMBL" id="CP003811">
    <property type="protein sequence ID" value="AIQ91443.1"/>
    <property type="molecule type" value="Genomic_DNA"/>
</dbReference>
<sequence>MRRGQKTSAQQMVLKLRQIEVRTVPGKSLAPASKEIENSELGLPRFCGRLGGLGEQGRDRRF</sequence>
<name>A0A089P093_9HYPH</name>
<evidence type="ECO:0000313" key="2">
    <source>
        <dbReference type="Proteomes" id="UP000029492"/>
    </source>
</evidence>